<name>A0A6J1B437_9ROSI</name>
<organism evidence="2 3">
    <name type="scientific">Herrania umbratica</name>
    <dbReference type="NCBI Taxonomy" id="108875"/>
    <lineage>
        <taxon>Eukaryota</taxon>
        <taxon>Viridiplantae</taxon>
        <taxon>Streptophyta</taxon>
        <taxon>Embryophyta</taxon>
        <taxon>Tracheophyta</taxon>
        <taxon>Spermatophyta</taxon>
        <taxon>Magnoliopsida</taxon>
        <taxon>eudicotyledons</taxon>
        <taxon>Gunneridae</taxon>
        <taxon>Pentapetalae</taxon>
        <taxon>rosids</taxon>
        <taxon>malvids</taxon>
        <taxon>Malvales</taxon>
        <taxon>Malvaceae</taxon>
        <taxon>Byttnerioideae</taxon>
        <taxon>Herrania</taxon>
    </lineage>
</organism>
<dbReference type="InterPro" id="IPR054722">
    <property type="entry name" value="PolX-like_BBD"/>
</dbReference>
<dbReference type="AlphaFoldDB" id="A0A6J1B437"/>
<keyword evidence="2" id="KW-1185">Reference proteome</keyword>
<protein>
    <submittedName>
        <fullName evidence="3">Uncharacterized protein LOC110423495</fullName>
    </submittedName>
</protein>
<feature type="domain" description="Retrovirus-related Pol polyprotein from transposon TNT 1-94-like beta-barrel" evidence="1">
    <location>
        <begin position="87"/>
        <end position="147"/>
    </location>
</feature>
<reference evidence="3" key="1">
    <citation type="submission" date="2025-08" db="UniProtKB">
        <authorList>
            <consortium name="RefSeq"/>
        </authorList>
    </citation>
    <scope>IDENTIFICATION</scope>
    <source>
        <tissue evidence="3">Leaf</tissue>
    </source>
</reference>
<evidence type="ECO:0000313" key="2">
    <source>
        <dbReference type="Proteomes" id="UP000504621"/>
    </source>
</evidence>
<accession>A0A6J1B437</accession>
<proteinExistence type="predicted"/>
<evidence type="ECO:0000259" key="1">
    <source>
        <dbReference type="Pfam" id="PF22936"/>
    </source>
</evidence>
<dbReference type="Proteomes" id="UP000504621">
    <property type="component" value="Unplaced"/>
</dbReference>
<dbReference type="OrthoDB" id="7473114at2759"/>
<sequence>MGNDESVQGYAVKVLNVVNRLRLLGENVSEKRIVNKLLQGHVEKVCKNRGAKVEEKAIVVEQKDQAEKEVLFMVRKANNDEKKDTCLLDNRCSNYLTSYKEKFIMIDDSFITKMEIGNGDVLLIYGAGTIRVQTPTSLKSISNVFYMSVGQLVNENFELSETNEDLDENVDKAHVRETKSWQDIYSRYYVAITESSSYVEAVADGKWRQAMEAKMPMIRKNQTWILVDKLDKQKFIGVKWVYKTKLNSNKA</sequence>
<evidence type="ECO:0000313" key="3">
    <source>
        <dbReference type="RefSeq" id="XP_021293384.1"/>
    </source>
</evidence>
<dbReference type="GeneID" id="110423495"/>
<dbReference type="RefSeq" id="XP_021293384.1">
    <property type="nucleotide sequence ID" value="XM_021437709.1"/>
</dbReference>
<gene>
    <name evidence="3" type="primary">LOC110423495</name>
</gene>
<dbReference type="Pfam" id="PF22936">
    <property type="entry name" value="Pol_BBD"/>
    <property type="match status" value="1"/>
</dbReference>